<accession>A0A822YLV0</accession>
<dbReference type="EMBL" id="DUZY01000004">
    <property type="protein sequence ID" value="DAD35144.1"/>
    <property type="molecule type" value="Genomic_DNA"/>
</dbReference>
<sequence length="79" mass="9245">MKKVFLSHHARIVCKPRNKEQTVYSGASTFSPPRAKYKHENHVHFWKDLYTLLNGTMSGQTISNLRENKFSKNPISRQQ</sequence>
<reference evidence="1 2" key="1">
    <citation type="journal article" date="2020" name="Mol. Biol. Evol.">
        <title>Distinct Expression and Methylation Patterns for Genes with Different Fates following a Single Whole-Genome Duplication in Flowering Plants.</title>
        <authorList>
            <person name="Shi T."/>
            <person name="Rahmani R.S."/>
            <person name="Gugger P.F."/>
            <person name="Wang M."/>
            <person name="Li H."/>
            <person name="Zhang Y."/>
            <person name="Li Z."/>
            <person name="Wang Q."/>
            <person name="Van de Peer Y."/>
            <person name="Marchal K."/>
            <person name="Chen J."/>
        </authorList>
    </citation>
    <scope>NUCLEOTIDE SEQUENCE [LARGE SCALE GENOMIC DNA]</scope>
    <source>
        <tissue evidence="1">Leaf</tissue>
    </source>
</reference>
<keyword evidence="2" id="KW-1185">Reference proteome</keyword>
<protein>
    <submittedName>
        <fullName evidence="1">Uncharacterized protein</fullName>
    </submittedName>
</protein>
<proteinExistence type="predicted"/>
<dbReference type="Proteomes" id="UP000607653">
    <property type="component" value="Unassembled WGS sequence"/>
</dbReference>
<evidence type="ECO:0000313" key="1">
    <source>
        <dbReference type="EMBL" id="DAD35144.1"/>
    </source>
</evidence>
<dbReference type="AlphaFoldDB" id="A0A822YLV0"/>
<gene>
    <name evidence="1" type="ORF">HUJ06_005784</name>
</gene>
<name>A0A822YLV0_NELNU</name>
<organism evidence="1 2">
    <name type="scientific">Nelumbo nucifera</name>
    <name type="common">Sacred lotus</name>
    <dbReference type="NCBI Taxonomy" id="4432"/>
    <lineage>
        <taxon>Eukaryota</taxon>
        <taxon>Viridiplantae</taxon>
        <taxon>Streptophyta</taxon>
        <taxon>Embryophyta</taxon>
        <taxon>Tracheophyta</taxon>
        <taxon>Spermatophyta</taxon>
        <taxon>Magnoliopsida</taxon>
        <taxon>Proteales</taxon>
        <taxon>Nelumbonaceae</taxon>
        <taxon>Nelumbo</taxon>
    </lineage>
</organism>
<comment type="caution">
    <text evidence="1">The sequence shown here is derived from an EMBL/GenBank/DDBJ whole genome shotgun (WGS) entry which is preliminary data.</text>
</comment>
<evidence type="ECO:0000313" key="2">
    <source>
        <dbReference type="Proteomes" id="UP000607653"/>
    </source>
</evidence>